<evidence type="ECO:0000313" key="3">
    <source>
        <dbReference type="Proteomes" id="UP001500403"/>
    </source>
</evidence>
<reference evidence="2 3" key="1">
    <citation type="journal article" date="2019" name="Int. J. Syst. Evol. Microbiol.">
        <title>The Global Catalogue of Microorganisms (GCM) 10K type strain sequencing project: providing services to taxonomists for standard genome sequencing and annotation.</title>
        <authorList>
            <consortium name="The Broad Institute Genomics Platform"/>
            <consortium name="The Broad Institute Genome Sequencing Center for Infectious Disease"/>
            <person name="Wu L."/>
            <person name="Ma J."/>
        </authorList>
    </citation>
    <scope>NUCLEOTIDE SEQUENCE [LARGE SCALE GENOMIC DNA]</scope>
    <source>
        <strain evidence="2 3">JCM 9088</strain>
    </source>
</reference>
<dbReference type="EMBL" id="BAAAUD010000039">
    <property type="protein sequence ID" value="GAA2950376.1"/>
    <property type="molecule type" value="Genomic_DNA"/>
</dbReference>
<protein>
    <submittedName>
        <fullName evidence="2">Uncharacterized protein</fullName>
    </submittedName>
</protein>
<feature type="compositionally biased region" description="Low complexity" evidence="1">
    <location>
        <begin position="55"/>
        <end position="68"/>
    </location>
</feature>
<keyword evidence="3" id="KW-1185">Reference proteome</keyword>
<organism evidence="2 3">
    <name type="scientific">Streptomyces enissocaesilis</name>
    <dbReference type="NCBI Taxonomy" id="332589"/>
    <lineage>
        <taxon>Bacteria</taxon>
        <taxon>Bacillati</taxon>
        <taxon>Actinomycetota</taxon>
        <taxon>Actinomycetes</taxon>
        <taxon>Kitasatosporales</taxon>
        <taxon>Streptomycetaceae</taxon>
        <taxon>Streptomyces</taxon>
        <taxon>Streptomyces rochei group</taxon>
    </lineage>
</organism>
<feature type="compositionally biased region" description="Basic residues" evidence="1">
    <location>
        <begin position="8"/>
        <end position="18"/>
    </location>
</feature>
<gene>
    <name evidence="2" type="ORF">GCM10010446_39470</name>
</gene>
<comment type="caution">
    <text evidence="2">The sequence shown here is derived from an EMBL/GenBank/DDBJ whole genome shotgun (WGS) entry which is preliminary data.</text>
</comment>
<name>A0ABN3XFR4_9ACTN</name>
<accession>A0ABN3XFR4</accession>
<evidence type="ECO:0000256" key="1">
    <source>
        <dbReference type="SAM" id="MobiDB-lite"/>
    </source>
</evidence>
<proteinExistence type="predicted"/>
<feature type="region of interest" description="Disordered" evidence="1">
    <location>
        <begin position="1"/>
        <end position="75"/>
    </location>
</feature>
<sequence>MRTVSRLSARHGLPRRRARTEPSGEGSHAAEPWNRCPLNTFFPFGYSAAPDSGRQASAAQASPAQAPATGEGQKP</sequence>
<dbReference type="Proteomes" id="UP001500403">
    <property type="component" value="Unassembled WGS sequence"/>
</dbReference>
<evidence type="ECO:0000313" key="2">
    <source>
        <dbReference type="EMBL" id="GAA2950376.1"/>
    </source>
</evidence>